<evidence type="ECO:0000256" key="2">
    <source>
        <dbReference type="ARBA" id="ARBA00022747"/>
    </source>
</evidence>
<keyword evidence="7" id="KW-1185">Reference proteome</keyword>
<dbReference type="PANTHER" id="PTHR30408">
    <property type="entry name" value="TYPE-1 RESTRICTION ENZYME ECOKI SPECIFICITY PROTEIN"/>
    <property type="match status" value="1"/>
</dbReference>
<evidence type="ECO:0000313" key="6">
    <source>
        <dbReference type="EMBL" id="TDE07834.1"/>
    </source>
</evidence>
<comment type="caution">
    <text evidence="6">The sequence shown here is derived from an EMBL/GenBank/DDBJ whole genome shotgun (WGS) entry which is preliminary data.</text>
</comment>
<evidence type="ECO:0000256" key="4">
    <source>
        <dbReference type="SAM" id="Coils"/>
    </source>
</evidence>
<evidence type="ECO:0000259" key="5">
    <source>
        <dbReference type="Pfam" id="PF01420"/>
    </source>
</evidence>
<dbReference type="InterPro" id="IPR000055">
    <property type="entry name" value="Restrct_endonuc_typeI_TRD"/>
</dbReference>
<dbReference type="Pfam" id="PF01420">
    <property type="entry name" value="Methylase_S"/>
    <property type="match status" value="2"/>
</dbReference>
<proteinExistence type="inferred from homology"/>
<feature type="domain" description="Type I restriction modification DNA specificity" evidence="5">
    <location>
        <begin position="221"/>
        <end position="400"/>
    </location>
</feature>
<keyword evidence="3" id="KW-0238">DNA-binding</keyword>
<dbReference type="OrthoDB" id="667970at2"/>
<dbReference type="SUPFAM" id="SSF116734">
    <property type="entry name" value="DNA methylase specificity domain"/>
    <property type="match status" value="2"/>
</dbReference>
<keyword evidence="2" id="KW-0680">Restriction system</keyword>
<feature type="coiled-coil region" evidence="4">
    <location>
        <begin position="382"/>
        <end position="409"/>
    </location>
</feature>
<organism evidence="6 7">
    <name type="scientific">Flavobacterium sandaracinum</name>
    <dbReference type="NCBI Taxonomy" id="2541733"/>
    <lineage>
        <taxon>Bacteria</taxon>
        <taxon>Pseudomonadati</taxon>
        <taxon>Bacteroidota</taxon>
        <taxon>Flavobacteriia</taxon>
        <taxon>Flavobacteriales</taxon>
        <taxon>Flavobacteriaceae</taxon>
        <taxon>Flavobacterium</taxon>
    </lineage>
</organism>
<dbReference type="Proteomes" id="UP000294644">
    <property type="component" value="Unassembled WGS sequence"/>
</dbReference>
<evidence type="ECO:0000256" key="1">
    <source>
        <dbReference type="ARBA" id="ARBA00010923"/>
    </source>
</evidence>
<gene>
    <name evidence="6" type="ORF">E0F91_01770</name>
</gene>
<dbReference type="Gene3D" id="1.10.287.1120">
    <property type="entry name" value="Bipartite methylase S protein"/>
    <property type="match status" value="1"/>
</dbReference>
<dbReference type="EMBL" id="SMFN01000001">
    <property type="protein sequence ID" value="TDE07834.1"/>
    <property type="molecule type" value="Genomic_DNA"/>
</dbReference>
<dbReference type="AlphaFoldDB" id="A0A4R5D8X6"/>
<keyword evidence="6" id="KW-0540">Nuclease</keyword>
<keyword evidence="6" id="KW-0255">Endonuclease</keyword>
<dbReference type="GO" id="GO:0009307">
    <property type="term" value="P:DNA restriction-modification system"/>
    <property type="evidence" value="ECO:0007669"/>
    <property type="project" value="UniProtKB-KW"/>
</dbReference>
<evidence type="ECO:0000313" key="7">
    <source>
        <dbReference type="Proteomes" id="UP000294644"/>
    </source>
</evidence>
<name>A0A4R5D8X6_9FLAO</name>
<dbReference type="InterPro" id="IPR052021">
    <property type="entry name" value="Type-I_RS_S_subunit"/>
</dbReference>
<comment type="similarity">
    <text evidence="1">Belongs to the type-I restriction system S methylase family.</text>
</comment>
<reference evidence="6 7" key="1">
    <citation type="submission" date="2019-03" db="EMBL/GenBank/DDBJ databases">
        <title>Flavobacterium LB-D12 sp. nov., isolated from arctic soil.</title>
        <authorList>
            <person name="Chaudhary D.K."/>
        </authorList>
    </citation>
    <scope>NUCLEOTIDE SEQUENCE [LARGE SCALE GENOMIC DNA]</scope>
    <source>
        <strain evidence="6 7">LB-D12</strain>
    </source>
</reference>
<dbReference type="GO" id="GO:0003677">
    <property type="term" value="F:DNA binding"/>
    <property type="evidence" value="ECO:0007669"/>
    <property type="project" value="UniProtKB-KW"/>
</dbReference>
<evidence type="ECO:0000256" key="3">
    <source>
        <dbReference type="ARBA" id="ARBA00023125"/>
    </source>
</evidence>
<dbReference type="RefSeq" id="WP_132064641.1">
    <property type="nucleotide sequence ID" value="NZ_SMFN01000001.1"/>
</dbReference>
<accession>A0A4R5D8X6</accession>
<feature type="domain" description="Type I restriction modification DNA specificity" evidence="5">
    <location>
        <begin position="19"/>
        <end position="197"/>
    </location>
</feature>
<sequence>MNTTQHKTNYKNSPLGLIPEDWEVKTLGEVITIKGDYGINAAAVDFDEQLPIYIRITDIDDEGNFSSEKKKSVNDVNSSNFYLNKNDLVFVRTGATVGKSYLYNENDGKLVFAGFLIRFRVDTSKANDYFLWSFTKSKPYWDWVTSVSMRSGQPGINSSEYSSLKLPIPPLPEQNAIANCLSTWDKAIATQTQLIAQKELNKKAVMQQLLSGKKRLKGYSVEWKEMRLRDVFERVTSKNVEVNTNVVTISAQRGFIRQGDYFNKIVASDVLDNYFLVQKGDFCYNKSYSNGYPWGATKRLTDFDKAVVTTLYICFRIKSEASNSGEFFEQFFEVNSLDKGLTKIAHEGGRAHGLLNVTPNDFFGLKIKVPEYKEQTTIANILQCADEEIQLLKNKLQQLKDQKKGLMQVLFTGKKRLEF</sequence>
<dbReference type="InterPro" id="IPR044946">
    <property type="entry name" value="Restrct_endonuc_typeI_TRD_sf"/>
</dbReference>
<protein>
    <submittedName>
        <fullName evidence="6">Restriction endonuclease subunit S</fullName>
    </submittedName>
</protein>
<dbReference type="GO" id="GO:0004519">
    <property type="term" value="F:endonuclease activity"/>
    <property type="evidence" value="ECO:0007669"/>
    <property type="project" value="UniProtKB-KW"/>
</dbReference>
<keyword evidence="6" id="KW-0378">Hydrolase</keyword>
<dbReference type="Gene3D" id="3.90.220.20">
    <property type="entry name" value="DNA methylase specificity domains"/>
    <property type="match status" value="2"/>
</dbReference>
<dbReference type="PANTHER" id="PTHR30408:SF12">
    <property type="entry name" value="TYPE I RESTRICTION ENZYME MJAVIII SPECIFICITY SUBUNIT"/>
    <property type="match status" value="1"/>
</dbReference>
<keyword evidence="4" id="KW-0175">Coiled coil</keyword>
<dbReference type="CDD" id="cd17521">
    <property type="entry name" value="RMtype1_S_Sau13435ORF2165P_TRD2-CR2_like"/>
    <property type="match status" value="1"/>
</dbReference>